<proteinExistence type="predicted"/>
<dbReference type="EMBL" id="CP012673">
    <property type="protein sequence ID" value="AUX41562.1"/>
    <property type="molecule type" value="Genomic_DNA"/>
</dbReference>
<evidence type="ECO:0000313" key="1">
    <source>
        <dbReference type="EMBL" id="AUX41562.1"/>
    </source>
</evidence>
<gene>
    <name evidence="1" type="ORF">SOCE26_029830</name>
</gene>
<reference evidence="1 2" key="1">
    <citation type="submission" date="2015-09" db="EMBL/GenBank/DDBJ databases">
        <title>Sorangium comparison.</title>
        <authorList>
            <person name="Zaburannyi N."/>
            <person name="Bunk B."/>
            <person name="Overmann J."/>
            <person name="Mueller R."/>
        </authorList>
    </citation>
    <scope>NUCLEOTIDE SEQUENCE [LARGE SCALE GENOMIC DNA]</scope>
    <source>
        <strain evidence="1 2">So ce26</strain>
    </source>
</reference>
<name>A0A2L0EQN1_SORCE</name>
<organism evidence="1 2">
    <name type="scientific">Sorangium cellulosum</name>
    <name type="common">Polyangium cellulosum</name>
    <dbReference type="NCBI Taxonomy" id="56"/>
    <lineage>
        <taxon>Bacteria</taxon>
        <taxon>Pseudomonadati</taxon>
        <taxon>Myxococcota</taxon>
        <taxon>Polyangia</taxon>
        <taxon>Polyangiales</taxon>
        <taxon>Polyangiaceae</taxon>
        <taxon>Sorangium</taxon>
    </lineage>
</organism>
<dbReference type="RefSeq" id="WP_104979961.1">
    <property type="nucleotide sequence ID" value="NZ_CP012673.1"/>
</dbReference>
<dbReference type="OrthoDB" id="226361at2"/>
<accession>A0A2L0EQN1</accession>
<dbReference type="Proteomes" id="UP000238348">
    <property type="component" value="Chromosome"/>
</dbReference>
<protein>
    <submittedName>
        <fullName evidence="1">Uncharacterized protein</fullName>
    </submittedName>
</protein>
<dbReference type="AlphaFoldDB" id="A0A2L0EQN1"/>
<sequence>MELPGRADDLSPELRERWRDYVDQVYARLRPSYPSRFFRRSPSDLKNPVPLQVRWFADPLEPKRCLGEEAARKLCDWAVEGRYTLHDEYCEYHVTYGVDAEGRMRPKRVDVSTELREYWVLVAEHDPRALLAMATDVLGFEPRWRDLYGVADPLSLSPRARRLRFARQVAGSGNLDDGVPSQPVGALNREHLLFMAVSVNGVDDIFFIHMFGSRLYSVKTPEGLRPATRDEIFLQRSRPDLACRNSDPEAALTAQDAVQKGRPITFADPLGIYIHTFAREKFSYKDDVLPERWVRFRRGQEGMFQRLEIGPGDDEPAFLDDVLLHEGARARPVTGGYQILRNVEVGPLMMMGEPEPVLPEDHVLLEPGTETIQCAQGAVCATIRALKERYDAAHKPRTGTRGGPGGGHG</sequence>
<evidence type="ECO:0000313" key="2">
    <source>
        <dbReference type="Proteomes" id="UP000238348"/>
    </source>
</evidence>